<dbReference type="Pfam" id="PF02181">
    <property type="entry name" value="FH2"/>
    <property type="match status" value="1"/>
</dbReference>
<proteinExistence type="predicted"/>
<dbReference type="STRING" id="6313.A0A0K0DBW7"/>
<organism evidence="2 3">
    <name type="scientific">Angiostrongylus cantonensis</name>
    <name type="common">Rat lungworm</name>
    <dbReference type="NCBI Taxonomy" id="6313"/>
    <lineage>
        <taxon>Eukaryota</taxon>
        <taxon>Metazoa</taxon>
        <taxon>Ecdysozoa</taxon>
        <taxon>Nematoda</taxon>
        <taxon>Chromadorea</taxon>
        <taxon>Rhabditida</taxon>
        <taxon>Rhabditina</taxon>
        <taxon>Rhabditomorpha</taxon>
        <taxon>Strongyloidea</taxon>
        <taxon>Metastrongylidae</taxon>
        <taxon>Angiostrongylus</taxon>
    </lineage>
</organism>
<dbReference type="WBParaSite" id="ACAC_0000797801-mRNA-1">
    <property type="protein sequence ID" value="ACAC_0000797801-mRNA-1"/>
    <property type="gene ID" value="ACAC_0000797801"/>
</dbReference>
<evidence type="ECO:0000259" key="1">
    <source>
        <dbReference type="PROSITE" id="PS51444"/>
    </source>
</evidence>
<dbReference type="AlphaFoldDB" id="A0A0K0DBW7"/>
<feature type="domain" description="FH2" evidence="1">
    <location>
        <begin position="1"/>
        <end position="104"/>
    </location>
</feature>
<dbReference type="Gene3D" id="1.20.58.2220">
    <property type="entry name" value="Formin, FH2 domain"/>
    <property type="match status" value="1"/>
</dbReference>
<evidence type="ECO:0000313" key="3">
    <source>
        <dbReference type="WBParaSite" id="ACAC_0000797801-mRNA-1"/>
    </source>
</evidence>
<accession>A0A0K0DBW7</accession>
<protein>
    <submittedName>
        <fullName evidence="3">FH2 domain-containing protein</fullName>
    </submittedName>
</protein>
<dbReference type="SUPFAM" id="SSF101447">
    <property type="entry name" value="Formin homology 2 domain (FH2 domain)"/>
    <property type="match status" value="1"/>
</dbReference>
<keyword evidence="2" id="KW-1185">Reference proteome</keyword>
<reference evidence="3" key="2">
    <citation type="submission" date="2017-02" db="UniProtKB">
        <authorList>
            <consortium name="WormBaseParasite"/>
        </authorList>
    </citation>
    <scope>IDENTIFICATION</scope>
</reference>
<reference evidence="2" key="1">
    <citation type="submission" date="2012-09" db="EMBL/GenBank/DDBJ databases">
        <authorList>
            <person name="Martin A.A."/>
        </authorList>
    </citation>
    <scope>NUCLEOTIDE SEQUENCE</scope>
</reference>
<name>A0A0K0DBW7_ANGCA</name>
<dbReference type="PROSITE" id="PS51444">
    <property type="entry name" value="FH2"/>
    <property type="match status" value="1"/>
</dbReference>
<dbReference type="InterPro" id="IPR042201">
    <property type="entry name" value="FH2_Formin_sf"/>
</dbReference>
<sequence length="104" mass="11414">MEEIVPGIHLLKEAAKGEVLSVITYRYSFLLTLMPIAPLFIKNELQGSNALRRLLLLIVNIGNYINGTSTHGCAAGFKLSSLWKVIDHRATKGTSSLLHLLAKV</sequence>
<dbReference type="Proteomes" id="UP000035642">
    <property type="component" value="Unassembled WGS sequence"/>
</dbReference>
<dbReference type="InterPro" id="IPR015425">
    <property type="entry name" value="FH2_Formin"/>
</dbReference>
<evidence type="ECO:0000313" key="2">
    <source>
        <dbReference type="Proteomes" id="UP000035642"/>
    </source>
</evidence>